<evidence type="ECO:0000313" key="2">
    <source>
        <dbReference type="EMBL" id="AKU99268.1"/>
    </source>
</evidence>
<organism evidence="2 3">
    <name type="scientific">Labilithrix luteola</name>
    <dbReference type="NCBI Taxonomy" id="1391654"/>
    <lineage>
        <taxon>Bacteria</taxon>
        <taxon>Pseudomonadati</taxon>
        <taxon>Myxococcota</taxon>
        <taxon>Polyangia</taxon>
        <taxon>Polyangiales</taxon>
        <taxon>Labilitrichaceae</taxon>
        <taxon>Labilithrix</taxon>
    </lineage>
</organism>
<dbReference type="OrthoDB" id="5509331at2"/>
<protein>
    <submittedName>
        <fullName evidence="2">Uncharacterized protein</fullName>
    </submittedName>
</protein>
<reference evidence="2 3" key="1">
    <citation type="submission" date="2015-08" db="EMBL/GenBank/DDBJ databases">
        <authorList>
            <person name="Babu N.S."/>
            <person name="Beckwith C.J."/>
            <person name="Beseler K.G."/>
            <person name="Brison A."/>
            <person name="Carone J.V."/>
            <person name="Caskin T.P."/>
            <person name="Diamond M."/>
            <person name="Durham M.E."/>
            <person name="Foxe J.M."/>
            <person name="Go M."/>
            <person name="Henderson B.A."/>
            <person name="Jones I.B."/>
            <person name="McGettigan J.A."/>
            <person name="Micheletti S.J."/>
            <person name="Nasrallah M.E."/>
            <person name="Ortiz D."/>
            <person name="Piller C.R."/>
            <person name="Privatt S.R."/>
            <person name="Schneider S.L."/>
            <person name="Sharp S."/>
            <person name="Smith T.C."/>
            <person name="Stanton J.D."/>
            <person name="Ullery H.E."/>
            <person name="Wilson R.J."/>
            <person name="Serrano M.G."/>
            <person name="Buck G."/>
            <person name="Lee V."/>
            <person name="Wang Y."/>
            <person name="Carvalho R."/>
            <person name="Voegtly L."/>
            <person name="Shi R."/>
            <person name="Duckworth R."/>
            <person name="Johnson A."/>
            <person name="Loviza R."/>
            <person name="Walstead R."/>
            <person name="Shah Z."/>
            <person name="Kiflezghi M."/>
            <person name="Wade K."/>
            <person name="Ball S.L."/>
            <person name="Bradley K.W."/>
            <person name="Asai D.J."/>
            <person name="Bowman C.A."/>
            <person name="Russell D.A."/>
            <person name="Pope W.H."/>
            <person name="Jacobs-Sera D."/>
            <person name="Hendrix R.W."/>
            <person name="Hatfull G.F."/>
        </authorList>
    </citation>
    <scope>NUCLEOTIDE SEQUENCE [LARGE SCALE GENOMIC DNA]</scope>
    <source>
        <strain evidence="2 3">DSM 27648</strain>
    </source>
</reference>
<dbReference type="PATRIC" id="fig|1391654.3.peg.6023"/>
<gene>
    <name evidence="2" type="ORF">AKJ09_05932</name>
</gene>
<dbReference type="RefSeq" id="WP_146650651.1">
    <property type="nucleotide sequence ID" value="NZ_CP012333.1"/>
</dbReference>
<dbReference type="AlphaFoldDB" id="A0A0K1Q0G8"/>
<feature type="region of interest" description="Disordered" evidence="1">
    <location>
        <begin position="235"/>
        <end position="259"/>
    </location>
</feature>
<keyword evidence="3" id="KW-1185">Reference proteome</keyword>
<evidence type="ECO:0000313" key="3">
    <source>
        <dbReference type="Proteomes" id="UP000064967"/>
    </source>
</evidence>
<accession>A0A0K1Q0G8</accession>
<feature type="compositionally biased region" description="Pro residues" evidence="1">
    <location>
        <begin position="249"/>
        <end position="259"/>
    </location>
</feature>
<sequence length="259" mass="27245">MASSFDASAYDTIPQTGAAGSLALVRSLISAAQPDASPAAKKALKRARAKAETLRTLFSAAAPQKVASVTRVADTNMDRAWSALEQYLGAFADLDDDFHPHAREARELHAVLFPNGTAFLKLPYAEQWAEGDALLSRLEAGDSERAIAKLGGKSFVDQVKTRHAEYGEALGVTKAKAAAADTASLAEPLREVQLAVAVYARVLSAAVQNEELDPNVAVQALAPIAALRVRLKERKKGGAPAEDGASPDPVSPEPLPPVT</sequence>
<evidence type="ECO:0000256" key="1">
    <source>
        <dbReference type="SAM" id="MobiDB-lite"/>
    </source>
</evidence>
<name>A0A0K1Q0G8_9BACT</name>
<proteinExistence type="predicted"/>
<dbReference type="KEGG" id="llu:AKJ09_05932"/>
<dbReference type="EMBL" id="CP012333">
    <property type="protein sequence ID" value="AKU99268.1"/>
    <property type="molecule type" value="Genomic_DNA"/>
</dbReference>
<dbReference type="Proteomes" id="UP000064967">
    <property type="component" value="Chromosome"/>
</dbReference>